<dbReference type="SUPFAM" id="SSF49854">
    <property type="entry name" value="Spermadhesin, CUB domain"/>
    <property type="match status" value="4"/>
</dbReference>
<reference evidence="5 6" key="1">
    <citation type="submission" date="2013-11" db="EMBL/GenBank/DDBJ databases">
        <title>Opisthorchis viverrini - life in the bile duct.</title>
        <authorList>
            <person name="Young N.D."/>
            <person name="Nagarajan N."/>
            <person name="Lin S.J."/>
            <person name="Korhonen P.K."/>
            <person name="Jex A.R."/>
            <person name="Hall R.S."/>
            <person name="Safavi-Hemami H."/>
            <person name="Kaewkong W."/>
            <person name="Bertrand D."/>
            <person name="Gao S."/>
            <person name="Seet Q."/>
            <person name="Wongkham S."/>
            <person name="Teh B.T."/>
            <person name="Wongkham C."/>
            <person name="Intapan P.M."/>
            <person name="Maleewong W."/>
            <person name="Yang X."/>
            <person name="Hu M."/>
            <person name="Wang Z."/>
            <person name="Hofmann A."/>
            <person name="Sternberg P.W."/>
            <person name="Tan P."/>
            <person name="Wang J."/>
            <person name="Gasser R.B."/>
        </authorList>
    </citation>
    <scope>NUCLEOTIDE SEQUENCE [LARGE SCALE GENOMIC DNA]</scope>
</reference>
<organism evidence="5 6">
    <name type="scientific">Opisthorchis viverrini</name>
    <name type="common">Southeast Asian liver fluke</name>
    <dbReference type="NCBI Taxonomy" id="6198"/>
    <lineage>
        <taxon>Eukaryota</taxon>
        <taxon>Metazoa</taxon>
        <taxon>Spiralia</taxon>
        <taxon>Lophotrochozoa</taxon>
        <taxon>Platyhelminthes</taxon>
        <taxon>Trematoda</taxon>
        <taxon>Digenea</taxon>
        <taxon>Opisthorchiida</taxon>
        <taxon>Opisthorchiata</taxon>
        <taxon>Opisthorchiidae</taxon>
        <taxon>Opisthorchis</taxon>
    </lineage>
</organism>
<dbReference type="KEGG" id="ovi:T265_15069"/>
<sequence length="592" mass="66975">MIGCCLQTFNQSDLALVPDHQVSRTSDTCSHTMRTRQIWMNSISRTCQTSSYQLAGVAHKWKGECTVEGIDIYDDFEVSDRRIGRFCGKTVPLPIMTTGPNLHFTAYTKSIFRGRGFLAHYSSGEPLRKPNWFSLISSKLGNIRLTETRGLWLPDEPQEGRDRSSAVDECSSTLIPNCNDAAIWVTGNKFENKTVLLATLCGYEKSYEALIGRFQQITIFLKTSPLATGTGFVARYTRFRDDITLMGELNHSLYEDPERTVRLKPYDGHGVGEIETGTITQPNDQRMIFYYEAFQLRGPSRYDICTDEYFELYDGPSRFYPVIGKYCGLDIPPMVVSSGYALSYRARIISNSSHVVMFYKPVTCGGTISVKTPGYFVSPGYPHTLPSNLRCHWRLIPFEGLPVVVEFSDIHMPPLWYWCGDTYTALSGTTAGGEVVDLGRFCGSGRDRTVMGAFKHLDVHLVTGRRANGTGFKAHYKMECGYWLSKSGIFQSPGRTDWHRTGFVCWWGLQIPFGKKILLDINIQLDSETDPDEPCFDEIVKVYDGPNKGWPLLMMKCDTHHRQIMSRGQTMLVQYRVGKNKPKLTFTASFQP</sequence>
<dbReference type="PANTHER" id="PTHR24251">
    <property type="entry name" value="OVOCHYMASE-RELATED"/>
    <property type="match status" value="1"/>
</dbReference>
<proteinExistence type="predicted"/>
<gene>
    <name evidence="5" type="ORF">T265_15069</name>
</gene>
<dbReference type="GeneID" id="20329235"/>
<dbReference type="CDD" id="cd00041">
    <property type="entry name" value="CUB"/>
    <property type="match status" value="4"/>
</dbReference>
<evidence type="ECO:0000313" key="5">
    <source>
        <dbReference type="EMBL" id="KER21546.1"/>
    </source>
</evidence>
<comment type="caution">
    <text evidence="3">Lacks conserved residue(s) required for the propagation of feature annotation.</text>
</comment>
<dbReference type="CTD" id="20329235"/>
<keyword evidence="2 3" id="KW-1015">Disulfide bond</keyword>
<dbReference type="InterPro" id="IPR035914">
    <property type="entry name" value="Sperma_CUB_dom_sf"/>
</dbReference>
<evidence type="ECO:0000259" key="4">
    <source>
        <dbReference type="PROSITE" id="PS01180"/>
    </source>
</evidence>
<feature type="disulfide bond" evidence="3">
    <location>
        <begin position="364"/>
        <end position="391"/>
    </location>
</feature>
<feature type="domain" description="CUB" evidence="4">
    <location>
        <begin position="364"/>
        <end position="479"/>
    </location>
</feature>
<keyword evidence="6" id="KW-1185">Reference proteome</keyword>
<evidence type="ECO:0000256" key="3">
    <source>
        <dbReference type="PROSITE-ProRule" id="PRU00059"/>
    </source>
</evidence>
<accession>A0A074Z3B2</accession>
<evidence type="ECO:0000256" key="2">
    <source>
        <dbReference type="ARBA" id="ARBA00023157"/>
    </source>
</evidence>
<dbReference type="RefSeq" id="XP_009174723.1">
    <property type="nucleotide sequence ID" value="XM_009176459.1"/>
</dbReference>
<dbReference type="InterPro" id="IPR000859">
    <property type="entry name" value="CUB_dom"/>
</dbReference>
<feature type="non-terminal residue" evidence="5">
    <location>
        <position position="592"/>
    </location>
</feature>
<dbReference type="EMBL" id="KL596959">
    <property type="protein sequence ID" value="KER21546.1"/>
    <property type="molecule type" value="Genomic_DNA"/>
</dbReference>
<dbReference type="Gene3D" id="2.60.120.290">
    <property type="entry name" value="Spermadhesin, CUB domain"/>
    <property type="match status" value="4"/>
</dbReference>
<keyword evidence="1" id="KW-0677">Repeat</keyword>
<feature type="domain" description="CUB" evidence="4">
    <location>
        <begin position="5"/>
        <end position="124"/>
    </location>
</feature>
<evidence type="ECO:0000256" key="1">
    <source>
        <dbReference type="ARBA" id="ARBA00022737"/>
    </source>
</evidence>
<dbReference type="SMART" id="SM00042">
    <property type="entry name" value="CUB"/>
    <property type="match status" value="2"/>
</dbReference>
<feature type="domain" description="CUB" evidence="4">
    <location>
        <begin position="288"/>
        <end position="338"/>
    </location>
</feature>
<protein>
    <recommendedName>
        <fullName evidence="4">CUB domain-containing protein</fullName>
    </recommendedName>
</protein>
<name>A0A074Z3B2_OPIVI</name>
<dbReference type="PROSITE" id="PS01180">
    <property type="entry name" value="CUB"/>
    <property type="match status" value="4"/>
</dbReference>
<dbReference type="OrthoDB" id="9971251at2759"/>
<feature type="domain" description="CUB" evidence="4">
    <location>
        <begin position="479"/>
        <end position="592"/>
    </location>
</feature>
<dbReference type="Proteomes" id="UP000054324">
    <property type="component" value="Unassembled WGS sequence"/>
</dbReference>
<dbReference type="AlphaFoldDB" id="A0A074Z3B2"/>
<dbReference type="Pfam" id="PF00431">
    <property type="entry name" value="CUB"/>
    <property type="match status" value="3"/>
</dbReference>
<dbReference type="PANTHER" id="PTHR24251:SF37">
    <property type="entry name" value="CUB DOMAIN-CONTAINING PROTEIN"/>
    <property type="match status" value="1"/>
</dbReference>
<evidence type="ECO:0000313" key="6">
    <source>
        <dbReference type="Proteomes" id="UP000054324"/>
    </source>
</evidence>